<protein>
    <submittedName>
        <fullName evidence="2">Uncharacterized protein</fullName>
    </submittedName>
</protein>
<proteinExistence type="predicted"/>
<reference evidence="2 3" key="1">
    <citation type="submission" date="2019-05" db="EMBL/GenBank/DDBJ databases">
        <title>Another draft genome of Portunus trituberculatus and its Hox gene families provides insights of decapod evolution.</title>
        <authorList>
            <person name="Jeong J.-H."/>
            <person name="Song I."/>
            <person name="Kim S."/>
            <person name="Choi T."/>
            <person name="Kim D."/>
            <person name="Ryu S."/>
            <person name="Kim W."/>
        </authorList>
    </citation>
    <scope>NUCLEOTIDE SEQUENCE [LARGE SCALE GENOMIC DNA]</scope>
    <source>
        <tissue evidence="2">Muscle</tissue>
    </source>
</reference>
<evidence type="ECO:0000313" key="3">
    <source>
        <dbReference type="Proteomes" id="UP000324222"/>
    </source>
</evidence>
<evidence type="ECO:0000313" key="2">
    <source>
        <dbReference type="EMBL" id="MPC19132.1"/>
    </source>
</evidence>
<sequence length="148" mass="16613">MEPSVTHKLKAKDVAMPTMPPWRGRETRRATRISISVTKGQHIPNRKRPSCGALMVPKMVCPAWNTPPTCMDTMPATTPSVPVMAPTGTKKMLQHRGRRKMRGRRSSFMDDTHDESLKKSSHKMAEMALICEEYELRQKREGGVAAGN</sequence>
<dbReference type="EMBL" id="VSRR010000742">
    <property type="protein sequence ID" value="MPC19132.1"/>
    <property type="molecule type" value="Genomic_DNA"/>
</dbReference>
<feature type="compositionally biased region" description="Basic residues" evidence="1">
    <location>
        <begin position="92"/>
        <end position="105"/>
    </location>
</feature>
<organism evidence="2 3">
    <name type="scientific">Portunus trituberculatus</name>
    <name type="common">Swimming crab</name>
    <name type="synonym">Neptunus trituberculatus</name>
    <dbReference type="NCBI Taxonomy" id="210409"/>
    <lineage>
        <taxon>Eukaryota</taxon>
        <taxon>Metazoa</taxon>
        <taxon>Ecdysozoa</taxon>
        <taxon>Arthropoda</taxon>
        <taxon>Crustacea</taxon>
        <taxon>Multicrustacea</taxon>
        <taxon>Malacostraca</taxon>
        <taxon>Eumalacostraca</taxon>
        <taxon>Eucarida</taxon>
        <taxon>Decapoda</taxon>
        <taxon>Pleocyemata</taxon>
        <taxon>Brachyura</taxon>
        <taxon>Eubrachyura</taxon>
        <taxon>Portunoidea</taxon>
        <taxon>Portunidae</taxon>
        <taxon>Portuninae</taxon>
        <taxon>Portunus</taxon>
    </lineage>
</organism>
<dbReference type="AlphaFoldDB" id="A0A5B7DCF9"/>
<gene>
    <name evidence="2" type="ORF">E2C01_012039</name>
</gene>
<name>A0A5B7DCF9_PORTR</name>
<feature type="region of interest" description="Disordered" evidence="1">
    <location>
        <begin position="78"/>
        <end position="121"/>
    </location>
</feature>
<comment type="caution">
    <text evidence="2">The sequence shown here is derived from an EMBL/GenBank/DDBJ whole genome shotgun (WGS) entry which is preliminary data.</text>
</comment>
<accession>A0A5B7DCF9</accession>
<keyword evidence="3" id="KW-1185">Reference proteome</keyword>
<dbReference type="Proteomes" id="UP000324222">
    <property type="component" value="Unassembled WGS sequence"/>
</dbReference>
<feature type="compositionally biased region" description="Basic and acidic residues" evidence="1">
    <location>
        <begin position="107"/>
        <end position="118"/>
    </location>
</feature>
<evidence type="ECO:0000256" key="1">
    <source>
        <dbReference type="SAM" id="MobiDB-lite"/>
    </source>
</evidence>